<dbReference type="AlphaFoldDB" id="A0A6H5HE35"/>
<evidence type="ECO:0000256" key="1">
    <source>
        <dbReference type="SAM" id="MobiDB-lite"/>
    </source>
</evidence>
<accession>A0A6H5HE35</accession>
<gene>
    <name evidence="2" type="ORF">NTEN_LOCUS19330</name>
</gene>
<dbReference type="EMBL" id="CADCXU010028250">
    <property type="protein sequence ID" value="CAB0014930.1"/>
    <property type="molecule type" value="Genomic_DNA"/>
</dbReference>
<feature type="compositionally biased region" description="Polar residues" evidence="1">
    <location>
        <begin position="116"/>
        <end position="131"/>
    </location>
</feature>
<organism evidence="2 3">
    <name type="scientific">Nesidiocoris tenuis</name>
    <dbReference type="NCBI Taxonomy" id="355587"/>
    <lineage>
        <taxon>Eukaryota</taxon>
        <taxon>Metazoa</taxon>
        <taxon>Ecdysozoa</taxon>
        <taxon>Arthropoda</taxon>
        <taxon>Hexapoda</taxon>
        <taxon>Insecta</taxon>
        <taxon>Pterygota</taxon>
        <taxon>Neoptera</taxon>
        <taxon>Paraneoptera</taxon>
        <taxon>Hemiptera</taxon>
        <taxon>Heteroptera</taxon>
        <taxon>Panheteroptera</taxon>
        <taxon>Cimicomorpha</taxon>
        <taxon>Miridae</taxon>
        <taxon>Dicyphina</taxon>
        <taxon>Nesidiocoris</taxon>
    </lineage>
</organism>
<protein>
    <submittedName>
        <fullName evidence="2">Uncharacterized protein</fullName>
    </submittedName>
</protein>
<reference evidence="2 3" key="1">
    <citation type="submission" date="2020-02" db="EMBL/GenBank/DDBJ databases">
        <authorList>
            <person name="Ferguson B K."/>
        </authorList>
    </citation>
    <scope>NUCLEOTIDE SEQUENCE [LARGE SCALE GENOMIC DNA]</scope>
</reference>
<name>A0A6H5HE35_9HEMI</name>
<sequence>MFDWSKPKNAKTIFSNFRENTAGKANQNSAQQLNDIPNVFERSGHGSLAEKQTRKIRNYSETRLNVLISSAGDVSEAFYTEALKCYVWNNDLRHEARLDPRKTRRRPSGWRFATKGHQTGTKRTWSPKDTN</sequence>
<evidence type="ECO:0000313" key="3">
    <source>
        <dbReference type="Proteomes" id="UP000479000"/>
    </source>
</evidence>
<keyword evidence="3" id="KW-1185">Reference proteome</keyword>
<dbReference type="Proteomes" id="UP000479000">
    <property type="component" value="Unassembled WGS sequence"/>
</dbReference>
<evidence type="ECO:0000313" key="2">
    <source>
        <dbReference type="EMBL" id="CAB0014930.1"/>
    </source>
</evidence>
<feature type="region of interest" description="Disordered" evidence="1">
    <location>
        <begin position="99"/>
        <end position="131"/>
    </location>
</feature>
<proteinExistence type="predicted"/>